<accession>A0A8I1GG38</accession>
<sequence length="55" mass="6549">MSRSDYAFLADQFPEFRLRARTDQELEDLLDAWFAHDHLDDNPVYSWNDDEGDAQ</sequence>
<name>A0A8I1GG38_9HYPH</name>
<evidence type="ECO:0000313" key="1">
    <source>
        <dbReference type="EMBL" id="MBJ7542227.1"/>
    </source>
</evidence>
<comment type="caution">
    <text evidence="1">The sequence shown here is derived from an EMBL/GenBank/DDBJ whole genome shotgun (WGS) entry which is preliminary data.</text>
</comment>
<protein>
    <submittedName>
        <fullName evidence="1">Uncharacterized protein</fullName>
    </submittedName>
</protein>
<dbReference type="RefSeq" id="WP_199502251.1">
    <property type="nucleotide sequence ID" value="NZ_JAEMUK010000002.1"/>
</dbReference>
<dbReference type="Proteomes" id="UP000623250">
    <property type="component" value="Unassembled WGS sequence"/>
</dbReference>
<proteinExistence type="predicted"/>
<organism evidence="1 2">
    <name type="scientific">Rhodomicrobium udaipurense</name>
    <dbReference type="NCBI Taxonomy" id="1202716"/>
    <lineage>
        <taxon>Bacteria</taxon>
        <taxon>Pseudomonadati</taxon>
        <taxon>Pseudomonadota</taxon>
        <taxon>Alphaproteobacteria</taxon>
        <taxon>Hyphomicrobiales</taxon>
        <taxon>Hyphomicrobiaceae</taxon>
        <taxon>Rhodomicrobium</taxon>
    </lineage>
</organism>
<reference evidence="1 2" key="1">
    <citation type="submission" date="2020-12" db="EMBL/GenBank/DDBJ databases">
        <title>Revised draft genomes of Rhodomicrobium vannielii ATCC 17100 and Rhodomicrobium udaipurense JA643.</title>
        <authorList>
            <person name="Conners E.M."/>
            <person name="Davenport E.J."/>
            <person name="Bose A."/>
        </authorList>
    </citation>
    <scope>NUCLEOTIDE SEQUENCE [LARGE SCALE GENOMIC DNA]</scope>
    <source>
        <strain evidence="1 2">JA643</strain>
    </source>
</reference>
<keyword evidence="2" id="KW-1185">Reference proteome</keyword>
<gene>
    <name evidence="1" type="ORF">JDN41_01485</name>
</gene>
<dbReference type="AlphaFoldDB" id="A0A8I1GG38"/>
<dbReference type="EMBL" id="JAEMUK010000002">
    <property type="protein sequence ID" value="MBJ7542227.1"/>
    <property type="molecule type" value="Genomic_DNA"/>
</dbReference>
<evidence type="ECO:0000313" key="2">
    <source>
        <dbReference type="Proteomes" id="UP000623250"/>
    </source>
</evidence>